<reference evidence="4" key="1">
    <citation type="journal article" date="2018" name="Genome Biol.">
        <title>SKESA: strategic k-mer extension for scrupulous assemblies.</title>
        <authorList>
            <person name="Souvorov A."/>
            <person name="Agarwala R."/>
            <person name="Lipman D.J."/>
        </authorList>
    </citation>
    <scope>NUCLEOTIDE SEQUENCE</scope>
    <source>
        <strain evidence="4">C8</strain>
    </source>
</reference>
<comment type="caution">
    <text evidence="4">The sequence shown here is derived from an EMBL/GenBank/DDBJ whole genome shotgun (WGS) entry which is preliminary data.</text>
</comment>
<dbReference type="SMART" id="SM00287">
    <property type="entry name" value="SH3b"/>
    <property type="match status" value="1"/>
</dbReference>
<dbReference type="Proteomes" id="UP000859547">
    <property type="component" value="Unassembled WGS sequence"/>
</dbReference>
<feature type="region of interest" description="Disordered" evidence="1">
    <location>
        <begin position="496"/>
        <end position="610"/>
    </location>
</feature>
<dbReference type="Gene3D" id="2.30.30.40">
    <property type="entry name" value="SH3 Domains"/>
    <property type="match status" value="1"/>
</dbReference>
<feature type="region of interest" description="Disordered" evidence="1">
    <location>
        <begin position="190"/>
        <end position="238"/>
    </location>
</feature>
<feature type="compositionally biased region" description="Basic and acidic residues" evidence="1">
    <location>
        <begin position="320"/>
        <end position="346"/>
    </location>
</feature>
<accession>A0A8H9R0E7</accession>
<feature type="compositionally biased region" description="Basic and acidic residues" evidence="1">
    <location>
        <begin position="354"/>
        <end position="403"/>
    </location>
</feature>
<dbReference type="Pfam" id="PF08239">
    <property type="entry name" value="SH3_3"/>
    <property type="match status" value="1"/>
</dbReference>
<gene>
    <name evidence="4" type="ORF">I9080_002849</name>
</gene>
<protein>
    <submittedName>
        <fullName evidence="4">SH3 domain-containing protein</fullName>
    </submittedName>
</protein>
<evidence type="ECO:0000256" key="2">
    <source>
        <dbReference type="SAM" id="SignalP"/>
    </source>
</evidence>
<dbReference type="AlphaFoldDB" id="A0A8H9R0E7"/>
<feature type="domain" description="SH3b" evidence="3">
    <location>
        <begin position="115"/>
        <end position="179"/>
    </location>
</feature>
<name>A0A8H9R0E7_CLOPF</name>
<dbReference type="EMBL" id="DACTCB010000021">
    <property type="protein sequence ID" value="HAT4309006.1"/>
    <property type="molecule type" value="Genomic_DNA"/>
</dbReference>
<sequence length="689" mass="78301">MKRKKLSIFILSAVIVTGSISYGISAKADELKEVKGYNQNINVSTQKGVTNNKVSVKKVNGEILGYANPFTMLQILNTNESIVEVITQNGLRGYLNADEFTLVESAINDKLIEKNMEGHVTNVSTVLNLRKEPRIGSEIINRLINNTKVNIIGKQGSWYKIEVNGQKGYVYGMFLNEGTIKDKNSNIVSNKKSEVKSEDKKEKKSSVKTDVKKETKNGAKKEPVSGAKAKVAQKSSEEAKVKINEEVKPVINKEEKLENNAEVKSEAKAEMKNEVKTEINKEVKAETNSVVSSETIQPVNTERKSEDNFQVRPEMNTGIKSEETEIVSKENLETIQKKISEEKPETNLEMNSEVNDKEVSEIITETKIEEKKESKPEESEDLKAEEKSEIKLDDKVEEKSENKPEIKLEAKAEDVLQSEEYIYLRMSISYGERLVDRNDIYTKESLKVLRTELEKAKKVFKDSQNLTMKLVEDTRYDLDKAIIDLVKLSDVKKPVKPKTNVKVKNETNPEKNQEVKAEEAKTAPESKVEEKSVAKPEVKVEEKQEVKSETASEEKVESKKEAKEQTDNVEVIVPEVKAQEDKEIKEDDSVKTKEEVKSEVAPEKKSREEEIEEILKSEEYRFLLMDIAYGERLADKFTVYTRDSIKTLNIAIEKAHRVVSKPEKLTKKLVEDTRDDVDRAIVDLVKRNN</sequence>
<proteinExistence type="predicted"/>
<feature type="signal peptide" evidence="2">
    <location>
        <begin position="1"/>
        <end position="28"/>
    </location>
</feature>
<dbReference type="PROSITE" id="PS51781">
    <property type="entry name" value="SH3B"/>
    <property type="match status" value="1"/>
</dbReference>
<feature type="compositionally biased region" description="Basic and acidic residues" evidence="1">
    <location>
        <begin position="191"/>
        <end position="223"/>
    </location>
</feature>
<dbReference type="InterPro" id="IPR003646">
    <property type="entry name" value="SH3-like_bac-type"/>
</dbReference>
<feature type="compositionally biased region" description="Basic and acidic residues" evidence="1">
    <location>
        <begin position="577"/>
        <end position="610"/>
    </location>
</feature>
<evidence type="ECO:0000313" key="4">
    <source>
        <dbReference type="EMBL" id="HAT4309006.1"/>
    </source>
</evidence>
<feature type="region of interest" description="Disordered" evidence="1">
    <location>
        <begin position="285"/>
        <end position="403"/>
    </location>
</feature>
<organism evidence="4">
    <name type="scientific">Clostridium perfringens</name>
    <dbReference type="NCBI Taxonomy" id="1502"/>
    <lineage>
        <taxon>Bacteria</taxon>
        <taxon>Bacillati</taxon>
        <taxon>Bacillota</taxon>
        <taxon>Clostridia</taxon>
        <taxon>Eubacteriales</taxon>
        <taxon>Clostridiaceae</taxon>
        <taxon>Clostridium</taxon>
    </lineage>
</organism>
<feature type="compositionally biased region" description="Basic and acidic residues" evidence="1">
    <location>
        <begin position="503"/>
        <end position="566"/>
    </location>
</feature>
<keyword evidence="2" id="KW-0732">Signal</keyword>
<feature type="chain" id="PRO_5034442573" evidence="2">
    <location>
        <begin position="29"/>
        <end position="689"/>
    </location>
</feature>
<reference evidence="4" key="2">
    <citation type="submission" date="2020-07" db="EMBL/GenBank/DDBJ databases">
        <authorList>
            <consortium name="NCBI Pathogen Detection Project"/>
        </authorList>
    </citation>
    <scope>NUCLEOTIDE SEQUENCE</scope>
    <source>
        <strain evidence="4">C8</strain>
    </source>
</reference>
<feature type="compositionally biased region" description="Polar residues" evidence="1">
    <location>
        <begin position="286"/>
        <end position="300"/>
    </location>
</feature>
<evidence type="ECO:0000256" key="1">
    <source>
        <dbReference type="SAM" id="MobiDB-lite"/>
    </source>
</evidence>
<evidence type="ECO:0000259" key="3">
    <source>
        <dbReference type="PROSITE" id="PS51781"/>
    </source>
</evidence>